<dbReference type="SUPFAM" id="SSF50978">
    <property type="entry name" value="WD40 repeat-like"/>
    <property type="match status" value="2"/>
</dbReference>
<feature type="repeat" description="WD" evidence="3">
    <location>
        <begin position="558"/>
        <end position="599"/>
    </location>
</feature>
<dbReference type="PROSITE" id="PS00678">
    <property type="entry name" value="WD_REPEATS_1"/>
    <property type="match status" value="1"/>
</dbReference>
<feature type="domain" description="WDR36/Utp21 N-terminal" evidence="5">
    <location>
        <begin position="36"/>
        <end position="300"/>
    </location>
</feature>
<dbReference type="Pfam" id="PF25168">
    <property type="entry name" value="Beta-prop_WDR36-Utp21_2nd"/>
    <property type="match status" value="1"/>
</dbReference>
<evidence type="ECO:0000256" key="2">
    <source>
        <dbReference type="ARBA" id="ARBA00022737"/>
    </source>
</evidence>
<feature type="repeat" description="WD" evidence="3">
    <location>
        <begin position="266"/>
        <end position="297"/>
    </location>
</feature>
<dbReference type="InterPro" id="IPR007319">
    <property type="entry name" value="WDR36/Utp21_C"/>
</dbReference>
<evidence type="ECO:0000259" key="4">
    <source>
        <dbReference type="Pfam" id="PF04192"/>
    </source>
</evidence>
<dbReference type="Gene3D" id="2.130.10.10">
    <property type="entry name" value="YVTN repeat-like/Quinoprotein amine dehydrogenase"/>
    <property type="match status" value="2"/>
</dbReference>
<organism evidence="6 7">
    <name type="scientific">Armadillidium nasatum</name>
    <dbReference type="NCBI Taxonomy" id="96803"/>
    <lineage>
        <taxon>Eukaryota</taxon>
        <taxon>Metazoa</taxon>
        <taxon>Ecdysozoa</taxon>
        <taxon>Arthropoda</taxon>
        <taxon>Crustacea</taxon>
        <taxon>Multicrustacea</taxon>
        <taxon>Malacostraca</taxon>
        <taxon>Eumalacostraca</taxon>
        <taxon>Peracarida</taxon>
        <taxon>Isopoda</taxon>
        <taxon>Oniscidea</taxon>
        <taxon>Crinocheta</taxon>
        <taxon>Armadillidiidae</taxon>
        <taxon>Armadillidium</taxon>
    </lineage>
</organism>
<gene>
    <name evidence="6" type="primary">WDR36</name>
    <name evidence="6" type="ORF">Anas_02275</name>
</gene>
<sequence length="898" mass="101315">MEKSSKIFTSYRALGLVSNDIPLVVRYIKRRKENLIVTVIGNSFHTYGERKLRLLSVGNPLTNPITCVSADTYHVYTAVDSTIYAWRRSTELMHTYPGHSGSVKLIIPFGPHIISVDNKNILYVWDVKSEEIYQKKEFPDNFEISCIMHPATYINKILIGSKQGKLELWNINSEKRIYSFEGWGSEVHVLEQAPAQDVVAIGLDNGEIYLHNLKVDKTLFSFKQEWGPVTTISFRTDGPPVMVSGSTLGHIAIWDLQERRLASQIWKAHQKSVTGLKCLKDSPKMVTSSPDNTLKEWIFDMSDGGARLLIIRDGHSAPPLAARFHGSLGENILSGGEDSSLRMFSTVSDLLNKSFGVASFNKKAAKRSSEKRERHKMPPIVALTSETTQEKPWDNIVCIHRNCRIVSTWSFDKQKLNENKLQEKKIRSKEYVKAYASSMALSFCGNYIIIGFSSGNLDKYNIQSGIYQGSYGSPDTAHEDTVSGVVCDGLNQRVISGDLSGTLKCWEFRKLKQLNKLNFDCGISALHLNRDSGLLSVVMEDWSIQVIDFDTAKVVRLLTGHTNQITDTVFSPNSKWLVSSSWDGSIRTWDLPSGCCVDIFCVPSPASSIALSPTGEFLATVHTGHLGIYLWANRSCFQHVSLSPLSESFIPPVVPLPSVSIDEGRMPLAEGEDDWEEEEEEMDIIVEEYASPEQISKDLITLALLPTSRWLNLLNIDTIRRRNKPKEPIKVPKSAPFFIPTVPGLEFKFQEKTLDTEEGSSRVRNVSIFSSLTPFGEMLNEKKYEEAMKMLMNMGPSAIDVEIRELDPFTSGSDKLLLNFLRMIKYCLSNKKYFEVAEGYLSLYLKIHSDYVLENEEIQELCQKLLNCERESWHSIKNSLNKSLSLISYFKNSAVINY</sequence>
<dbReference type="GO" id="GO:0006364">
    <property type="term" value="P:rRNA processing"/>
    <property type="evidence" value="ECO:0007669"/>
    <property type="project" value="InterPro"/>
</dbReference>
<name>A0A5N5THX7_9CRUS</name>
<dbReference type="InterPro" id="IPR011044">
    <property type="entry name" value="Quino_amine_DH_bsu"/>
</dbReference>
<keyword evidence="1 3" id="KW-0853">WD repeat</keyword>
<dbReference type="GO" id="GO:0032040">
    <property type="term" value="C:small-subunit processome"/>
    <property type="evidence" value="ECO:0007669"/>
    <property type="project" value="InterPro"/>
</dbReference>
<keyword evidence="2" id="KW-0677">Repeat</keyword>
<dbReference type="AlphaFoldDB" id="A0A5N5THX7"/>
<dbReference type="EMBL" id="SEYY01002332">
    <property type="protein sequence ID" value="KAB7504795.1"/>
    <property type="molecule type" value="Genomic_DNA"/>
</dbReference>
<dbReference type="InterPro" id="IPR059157">
    <property type="entry name" value="WDR36-Utp21_N"/>
</dbReference>
<dbReference type="PANTHER" id="PTHR22840:SF12">
    <property type="entry name" value="WD REPEAT-CONTAINING PROTEIN 36"/>
    <property type="match status" value="1"/>
</dbReference>
<dbReference type="Pfam" id="PF04192">
    <property type="entry name" value="Utp21"/>
    <property type="match status" value="1"/>
</dbReference>
<feature type="domain" description="WDR36/Utp21 C-terminal" evidence="4">
    <location>
        <begin position="693"/>
        <end position="891"/>
    </location>
</feature>
<dbReference type="PROSITE" id="PS50294">
    <property type="entry name" value="WD_REPEATS_REGION"/>
    <property type="match status" value="1"/>
</dbReference>
<dbReference type="InterPro" id="IPR019775">
    <property type="entry name" value="WD40_repeat_CS"/>
</dbReference>
<dbReference type="InterPro" id="IPR036322">
    <property type="entry name" value="WD40_repeat_dom_sf"/>
</dbReference>
<dbReference type="Pfam" id="PF25171">
    <property type="entry name" value="Beta-prop_WDR36-Utp21_1st"/>
    <property type="match status" value="1"/>
</dbReference>
<dbReference type="PROSITE" id="PS50082">
    <property type="entry name" value="WD_REPEATS_2"/>
    <property type="match status" value="2"/>
</dbReference>
<protein>
    <submittedName>
        <fullName evidence="6">WD repeat-containing protein 36</fullName>
    </submittedName>
</protein>
<dbReference type="InterPro" id="IPR001680">
    <property type="entry name" value="WD40_rpt"/>
</dbReference>
<comment type="caution">
    <text evidence="6">The sequence shown here is derived from an EMBL/GenBank/DDBJ whole genome shotgun (WGS) entry which is preliminary data.</text>
</comment>
<dbReference type="FunFam" id="2.130.10.10:FF:000109">
    <property type="entry name" value="WD repeat domain 36"/>
    <property type="match status" value="1"/>
</dbReference>
<dbReference type="GO" id="GO:0034388">
    <property type="term" value="C:Pwp2p-containing subcomplex of 90S preribosome"/>
    <property type="evidence" value="ECO:0007669"/>
    <property type="project" value="TreeGrafter"/>
</dbReference>
<accession>A0A5N5THX7</accession>
<dbReference type="OrthoDB" id="10250769at2759"/>
<keyword evidence="7" id="KW-1185">Reference proteome</keyword>
<reference evidence="6 7" key="1">
    <citation type="journal article" date="2019" name="PLoS Biol.">
        <title>Sex chromosomes control vertical transmission of feminizing Wolbachia symbionts in an isopod.</title>
        <authorList>
            <person name="Becking T."/>
            <person name="Chebbi M.A."/>
            <person name="Giraud I."/>
            <person name="Moumen B."/>
            <person name="Laverre T."/>
            <person name="Caubet Y."/>
            <person name="Peccoud J."/>
            <person name="Gilbert C."/>
            <person name="Cordaux R."/>
        </authorList>
    </citation>
    <scope>NUCLEOTIDE SEQUENCE [LARGE SCALE GENOMIC DNA]</scope>
    <source>
        <strain evidence="6">ANa2</strain>
        <tissue evidence="6">Whole body excluding digestive tract and cuticle</tissue>
    </source>
</reference>
<evidence type="ECO:0000256" key="1">
    <source>
        <dbReference type="ARBA" id="ARBA00022574"/>
    </source>
</evidence>
<evidence type="ECO:0000313" key="7">
    <source>
        <dbReference type="Proteomes" id="UP000326759"/>
    </source>
</evidence>
<proteinExistence type="predicted"/>
<evidence type="ECO:0000259" key="5">
    <source>
        <dbReference type="Pfam" id="PF25171"/>
    </source>
</evidence>
<evidence type="ECO:0000256" key="3">
    <source>
        <dbReference type="PROSITE-ProRule" id="PRU00221"/>
    </source>
</evidence>
<evidence type="ECO:0000313" key="6">
    <source>
        <dbReference type="EMBL" id="KAB7504795.1"/>
    </source>
</evidence>
<dbReference type="SMART" id="SM00320">
    <property type="entry name" value="WD40"/>
    <property type="match status" value="10"/>
</dbReference>
<dbReference type="InterPro" id="IPR015943">
    <property type="entry name" value="WD40/YVTN_repeat-like_dom_sf"/>
</dbReference>
<dbReference type="PANTHER" id="PTHR22840">
    <property type="entry name" value="WD REPEAT-CONTAINING PROTEIN 36"/>
    <property type="match status" value="1"/>
</dbReference>
<dbReference type="SUPFAM" id="SSF50969">
    <property type="entry name" value="YVTN repeat-like/Quinoprotein amine dehydrogenase"/>
    <property type="match status" value="1"/>
</dbReference>
<dbReference type="Proteomes" id="UP000326759">
    <property type="component" value="Unassembled WGS sequence"/>
</dbReference>